<accession>A0AC59ZHW3</accession>
<reference evidence="1" key="2">
    <citation type="submission" date="2025-03" db="EMBL/GenBank/DDBJ databases">
        <authorList>
            <consortium name="ELIXIR-Norway"/>
            <consortium name="Elixir Norway"/>
        </authorList>
    </citation>
    <scope>NUCLEOTIDE SEQUENCE</scope>
</reference>
<evidence type="ECO:0000313" key="1">
    <source>
        <dbReference type="EMBL" id="CAN0424656.1"/>
    </source>
</evidence>
<protein>
    <submittedName>
        <fullName evidence="1">Uncharacterized protein</fullName>
    </submittedName>
</protein>
<sequence length="154" mass="16221">MLPKFDLNEIKIAYLRGTSGEGRPSDQRVVPQGLKRPTRDHLSSVPQTAKLRLEAPEPPSCCPTYSAPERGPFPSNPLPSPGIKPGHRPANPANLLPRSPSAEAAAAHGGTLVPEGTVALGNGARAKETTSPGSPRALKTNSTPGHNSKASWEW</sequence>
<organism evidence="1 2">
    <name type="scientific">Rangifer tarandus platyrhynchus</name>
    <name type="common">Svalbard reindeer</name>
    <dbReference type="NCBI Taxonomy" id="3082113"/>
    <lineage>
        <taxon>Eukaryota</taxon>
        <taxon>Metazoa</taxon>
        <taxon>Chordata</taxon>
        <taxon>Craniata</taxon>
        <taxon>Vertebrata</taxon>
        <taxon>Euteleostomi</taxon>
        <taxon>Mammalia</taxon>
        <taxon>Eutheria</taxon>
        <taxon>Laurasiatheria</taxon>
        <taxon>Artiodactyla</taxon>
        <taxon>Ruminantia</taxon>
        <taxon>Pecora</taxon>
        <taxon>Cervidae</taxon>
        <taxon>Odocoileinae</taxon>
        <taxon>Rangifer</taxon>
    </lineage>
</organism>
<dbReference type="Proteomes" id="UP001162501">
    <property type="component" value="Chromosome 3"/>
</dbReference>
<proteinExistence type="predicted"/>
<dbReference type="EMBL" id="OX596087">
    <property type="protein sequence ID" value="CAN0424656.1"/>
    <property type="molecule type" value="Genomic_DNA"/>
</dbReference>
<reference evidence="1" key="1">
    <citation type="submission" date="2023-05" db="EMBL/GenBank/DDBJ databases">
        <authorList>
            <consortium name="ELIXIR-Norway"/>
        </authorList>
    </citation>
    <scope>NUCLEOTIDE SEQUENCE</scope>
</reference>
<name>A0AC59ZHW3_RANTA</name>
<gene>
    <name evidence="1" type="ORF">MRATA1EN22A_LOCUS18409</name>
</gene>
<evidence type="ECO:0000313" key="2">
    <source>
        <dbReference type="Proteomes" id="UP001162501"/>
    </source>
</evidence>